<dbReference type="Gene3D" id="3.40.50.150">
    <property type="entry name" value="Vaccinia Virus protein VP39"/>
    <property type="match status" value="1"/>
</dbReference>
<feature type="compositionally biased region" description="Basic and acidic residues" evidence="2">
    <location>
        <begin position="1"/>
        <end position="10"/>
    </location>
</feature>
<protein>
    <submittedName>
        <fullName evidence="3">S-adenosyl-L-methionine-dependent methyltransferase</fullName>
    </submittedName>
</protein>
<sequence>MGDPRSESPKVKTPSPRRSPKSASPRDPSSTQDPTDAPLVADTEDVGDTVDGDSTYESVMSSSASMASSIFRHRQENGRTYHAYKELKYIMPNDEAENDRLDLQHHIFSLTYDGALHSCPAGKDPTKPLRRVLDAGTGTGIWAIDFADEHPETHVIGIDLSPIQPAFVPPNLSFYIDDLEEPWTFSEKFDFIYCRFLTGSIGNWPKFMETAYENLSPGGWIEIADIMSPIDCDDGTLTEDTPLLKWSTLLLQAAGQLGRPIDSARLYKQQLLDAGFTNVMERVHKWPQNAWAKDKKHKEIGAWSELNLPKCSTHEASPFFTRGRPGPRKRSRSSLLMLRKDIKEQVHSLPYWPIWIVYAEKPEAEKA</sequence>
<feature type="compositionally biased region" description="Low complexity" evidence="2">
    <location>
        <begin position="11"/>
        <end position="30"/>
    </location>
</feature>
<reference evidence="3" key="1">
    <citation type="journal article" date="2023" name="Mol. Phylogenet. Evol.">
        <title>Genome-scale phylogeny and comparative genomics of the fungal order Sordariales.</title>
        <authorList>
            <person name="Hensen N."/>
            <person name="Bonometti L."/>
            <person name="Westerberg I."/>
            <person name="Brannstrom I.O."/>
            <person name="Guillou S."/>
            <person name="Cros-Aarteil S."/>
            <person name="Calhoun S."/>
            <person name="Haridas S."/>
            <person name="Kuo A."/>
            <person name="Mondo S."/>
            <person name="Pangilinan J."/>
            <person name="Riley R."/>
            <person name="LaButti K."/>
            <person name="Andreopoulos B."/>
            <person name="Lipzen A."/>
            <person name="Chen C."/>
            <person name="Yan M."/>
            <person name="Daum C."/>
            <person name="Ng V."/>
            <person name="Clum A."/>
            <person name="Steindorff A."/>
            <person name="Ohm R.A."/>
            <person name="Martin F."/>
            <person name="Silar P."/>
            <person name="Natvig D.O."/>
            <person name="Lalanne C."/>
            <person name="Gautier V."/>
            <person name="Ament-Velasquez S.L."/>
            <person name="Kruys A."/>
            <person name="Hutchinson M.I."/>
            <person name="Powell A.J."/>
            <person name="Barry K."/>
            <person name="Miller A.N."/>
            <person name="Grigoriev I.V."/>
            <person name="Debuchy R."/>
            <person name="Gladieux P."/>
            <person name="Hiltunen Thoren M."/>
            <person name="Johannesson H."/>
        </authorList>
    </citation>
    <scope>NUCLEOTIDE SEQUENCE</scope>
    <source>
        <strain evidence="3">CBS 314.62</strain>
    </source>
</reference>
<dbReference type="Proteomes" id="UP001270362">
    <property type="component" value="Unassembled WGS sequence"/>
</dbReference>
<organism evidence="3 4">
    <name type="scientific">Podospora appendiculata</name>
    <dbReference type="NCBI Taxonomy" id="314037"/>
    <lineage>
        <taxon>Eukaryota</taxon>
        <taxon>Fungi</taxon>
        <taxon>Dikarya</taxon>
        <taxon>Ascomycota</taxon>
        <taxon>Pezizomycotina</taxon>
        <taxon>Sordariomycetes</taxon>
        <taxon>Sordariomycetidae</taxon>
        <taxon>Sordariales</taxon>
        <taxon>Podosporaceae</taxon>
        <taxon>Podospora</taxon>
    </lineage>
</organism>
<dbReference type="PANTHER" id="PTHR43591:SF31">
    <property type="entry name" value="LAEA-LIKE, PUTATIVE (AFU_ORTHOLOGUE AFUA_8G01930)-RELATED"/>
    <property type="match status" value="1"/>
</dbReference>
<dbReference type="Pfam" id="PF13489">
    <property type="entry name" value="Methyltransf_23"/>
    <property type="match status" value="1"/>
</dbReference>
<feature type="compositionally biased region" description="Acidic residues" evidence="2">
    <location>
        <begin position="42"/>
        <end position="51"/>
    </location>
</feature>
<dbReference type="EMBL" id="JAULSO010000002">
    <property type="protein sequence ID" value="KAK3689933.1"/>
    <property type="molecule type" value="Genomic_DNA"/>
</dbReference>
<comment type="caution">
    <text evidence="3">The sequence shown here is derived from an EMBL/GenBank/DDBJ whole genome shotgun (WGS) entry which is preliminary data.</text>
</comment>
<dbReference type="SUPFAM" id="SSF53335">
    <property type="entry name" value="S-adenosyl-L-methionine-dependent methyltransferases"/>
    <property type="match status" value="1"/>
</dbReference>
<comment type="similarity">
    <text evidence="1">Belongs to the methyltransferase superfamily. LaeA methyltransferase family.</text>
</comment>
<evidence type="ECO:0000313" key="3">
    <source>
        <dbReference type="EMBL" id="KAK3689933.1"/>
    </source>
</evidence>
<reference evidence="3" key="2">
    <citation type="submission" date="2023-06" db="EMBL/GenBank/DDBJ databases">
        <authorList>
            <consortium name="Lawrence Berkeley National Laboratory"/>
            <person name="Haridas S."/>
            <person name="Hensen N."/>
            <person name="Bonometti L."/>
            <person name="Westerberg I."/>
            <person name="Brannstrom I.O."/>
            <person name="Guillou S."/>
            <person name="Cros-Aarteil S."/>
            <person name="Calhoun S."/>
            <person name="Kuo A."/>
            <person name="Mondo S."/>
            <person name="Pangilinan J."/>
            <person name="Riley R."/>
            <person name="Labutti K."/>
            <person name="Andreopoulos B."/>
            <person name="Lipzen A."/>
            <person name="Chen C."/>
            <person name="Yanf M."/>
            <person name="Daum C."/>
            <person name="Ng V."/>
            <person name="Clum A."/>
            <person name="Steindorff A."/>
            <person name="Ohm R."/>
            <person name="Martin F."/>
            <person name="Silar P."/>
            <person name="Natvig D."/>
            <person name="Lalanne C."/>
            <person name="Gautier V."/>
            <person name="Ament-Velasquez S.L."/>
            <person name="Kruys A."/>
            <person name="Hutchinson M.I."/>
            <person name="Powell A.J."/>
            <person name="Barry K."/>
            <person name="Miller A.N."/>
            <person name="Grigoriev I.V."/>
            <person name="Debuchy R."/>
            <person name="Gladieux P."/>
            <person name="Thoren M.H."/>
            <person name="Johannesson H."/>
        </authorList>
    </citation>
    <scope>NUCLEOTIDE SEQUENCE</scope>
    <source>
        <strain evidence="3">CBS 314.62</strain>
    </source>
</reference>
<feature type="region of interest" description="Disordered" evidence="2">
    <location>
        <begin position="1"/>
        <end position="55"/>
    </location>
</feature>
<dbReference type="AlphaFoldDB" id="A0AAE0XCJ0"/>
<keyword evidence="4" id="KW-1185">Reference proteome</keyword>
<evidence type="ECO:0000313" key="4">
    <source>
        <dbReference type="Proteomes" id="UP001270362"/>
    </source>
</evidence>
<dbReference type="GO" id="GO:0032259">
    <property type="term" value="P:methylation"/>
    <property type="evidence" value="ECO:0007669"/>
    <property type="project" value="UniProtKB-KW"/>
</dbReference>
<dbReference type="PANTHER" id="PTHR43591">
    <property type="entry name" value="METHYLTRANSFERASE"/>
    <property type="match status" value="1"/>
</dbReference>
<gene>
    <name evidence="3" type="ORF">B0T22DRAFT_462552</name>
</gene>
<accession>A0AAE0XCJ0</accession>
<keyword evidence="3" id="KW-0808">Transferase</keyword>
<dbReference type="InterPro" id="IPR029063">
    <property type="entry name" value="SAM-dependent_MTases_sf"/>
</dbReference>
<keyword evidence="3" id="KW-0489">Methyltransferase</keyword>
<evidence type="ECO:0000256" key="2">
    <source>
        <dbReference type="SAM" id="MobiDB-lite"/>
    </source>
</evidence>
<evidence type="ECO:0000256" key="1">
    <source>
        <dbReference type="ARBA" id="ARBA00038158"/>
    </source>
</evidence>
<proteinExistence type="inferred from homology"/>
<dbReference type="CDD" id="cd02440">
    <property type="entry name" value="AdoMet_MTases"/>
    <property type="match status" value="1"/>
</dbReference>
<name>A0AAE0XCJ0_9PEZI</name>
<dbReference type="GO" id="GO:0008168">
    <property type="term" value="F:methyltransferase activity"/>
    <property type="evidence" value="ECO:0007669"/>
    <property type="project" value="UniProtKB-KW"/>
</dbReference>